<dbReference type="GO" id="GO:0005576">
    <property type="term" value="C:extracellular region"/>
    <property type="evidence" value="ECO:0007669"/>
    <property type="project" value="UniProtKB-SubCell"/>
</dbReference>
<proteinExistence type="inferred from homology"/>
<evidence type="ECO:0000313" key="7">
    <source>
        <dbReference type="Proteomes" id="UP000709295"/>
    </source>
</evidence>
<evidence type="ECO:0000256" key="3">
    <source>
        <dbReference type="ARBA" id="ARBA00022525"/>
    </source>
</evidence>
<dbReference type="PROSITE" id="PS51257">
    <property type="entry name" value="PROKAR_LIPOPROTEIN"/>
    <property type="match status" value="1"/>
</dbReference>
<protein>
    <recommendedName>
        <fullName evidence="5">RxLR effector protein</fullName>
    </recommendedName>
</protein>
<dbReference type="Pfam" id="PF16810">
    <property type="entry name" value="RXLR"/>
    <property type="match status" value="1"/>
</dbReference>
<keyword evidence="3 5" id="KW-0964">Secreted</keyword>
<comment type="similarity">
    <text evidence="2 5">Belongs to the RxLR effector family.</text>
</comment>
<dbReference type="AlphaFoldDB" id="A0A8J5IEJ3"/>
<comment type="function">
    <text evidence="5">Effector that suppresses plant defense responses during pathogen infection.</text>
</comment>
<dbReference type="EMBL" id="JAENGY010001615">
    <property type="protein sequence ID" value="KAG6948070.1"/>
    <property type="molecule type" value="Genomic_DNA"/>
</dbReference>
<evidence type="ECO:0000256" key="2">
    <source>
        <dbReference type="ARBA" id="ARBA00010400"/>
    </source>
</evidence>
<organism evidence="6 7">
    <name type="scientific">Phytophthora aleatoria</name>
    <dbReference type="NCBI Taxonomy" id="2496075"/>
    <lineage>
        <taxon>Eukaryota</taxon>
        <taxon>Sar</taxon>
        <taxon>Stramenopiles</taxon>
        <taxon>Oomycota</taxon>
        <taxon>Peronosporomycetes</taxon>
        <taxon>Peronosporales</taxon>
        <taxon>Peronosporaceae</taxon>
        <taxon>Phytophthora</taxon>
    </lineage>
</organism>
<dbReference type="Proteomes" id="UP000709295">
    <property type="component" value="Unassembled WGS sequence"/>
</dbReference>
<comment type="caution">
    <text evidence="6">The sequence shown here is derived from an EMBL/GenBank/DDBJ whole genome shotgun (WGS) entry which is preliminary data.</text>
</comment>
<feature type="chain" id="PRO_5035338588" description="RxLR effector protein" evidence="5">
    <location>
        <begin position="19"/>
        <end position="186"/>
    </location>
</feature>
<dbReference type="InterPro" id="IPR031825">
    <property type="entry name" value="RXLR"/>
</dbReference>
<comment type="domain">
    <text evidence="5">The RxLR-dEER motif acts to carry the protein into the host cell cytoplasm through binding to cell surface phosphatidylinositol-3-phosphate.</text>
</comment>
<keyword evidence="7" id="KW-1185">Reference proteome</keyword>
<comment type="subcellular location">
    <subcellularLocation>
        <location evidence="1 5">Secreted</location>
    </subcellularLocation>
</comment>
<gene>
    <name evidence="6" type="ORF">JG688_00015258</name>
</gene>
<name>A0A8J5IEJ3_9STRA</name>
<evidence type="ECO:0000256" key="5">
    <source>
        <dbReference type="RuleBase" id="RU367124"/>
    </source>
</evidence>
<sequence length="186" mass="21137">MRLPYVLLLAMCIVIASCDALSAFDFEQEAAAPQIAQLRDTSGKRLLRSEFVPADGAGNDEEERGIPSLSKLKDVVQKGKTKANDQLLKMEYNKNIKIGFTDEAINKAWIHQRKAPAKIFDRWIRLGKSERQAANNLLREGTTPKDLFTVLKSRGMGLEDMYKVWSNANLDETILYKLWYKSEKVN</sequence>
<evidence type="ECO:0000256" key="1">
    <source>
        <dbReference type="ARBA" id="ARBA00004613"/>
    </source>
</evidence>
<accession>A0A8J5IEJ3</accession>
<feature type="signal peptide" evidence="5">
    <location>
        <begin position="1"/>
        <end position="18"/>
    </location>
</feature>
<evidence type="ECO:0000256" key="4">
    <source>
        <dbReference type="ARBA" id="ARBA00022729"/>
    </source>
</evidence>
<reference evidence="6" key="1">
    <citation type="submission" date="2021-01" db="EMBL/GenBank/DDBJ databases">
        <title>Phytophthora aleatoria, a newly-described species from Pinus radiata is distinct from Phytophthora cactorum isolates based on comparative genomics.</title>
        <authorList>
            <person name="Mcdougal R."/>
            <person name="Panda P."/>
            <person name="Williams N."/>
            <person name="Studholme D.J."/>
        </authorList>
    </citation>
    <scope>NUCLEOTIDE SEQUENCE</scope>
    <source>
        <strain evidence="6">NZFS 4037</strain>
    </source>
</reference>
<keyword evidence="4 5" id="KW-0732">Signal</keyword>
<evidence type="ECO:0000313" key="6">
    <source>
        <dbReference type="EMBL" id="KAG6948070.1"/>
    </source>
</evidence>